<comment type="caution">
    <text evidence="2">The sequence shown here is derived from an EMBL/GenBank/DDBJ whole genome shotgun (WGS) entry which is preliminary data.</text>
</comment>
<dbReference type="AlphaFoldDB" id="A0AAV7RJI7"/>
<accession>A0AAV7RJI7</accession>
<reference evidence="2" key="1">
    <citation type="journal article" date="2022" name="bioRxiv">
        <title>Sequencing and chromosome-scale assembly of the giantPleurodeles waltlgenome.</title>
        <authorList>
            <person name="Brown T."/>
            <person name="Elewa A."/>
            <person name="Iarovenko S."/>
            <person name="Subramanian E."/>
            <person name="Araus A.J."/>
            <person name="Petzold A."/>
            <person name="Susuki M."/>
            <person name="Suzuki K.-i.T."/>
            <person name="Hayashi T."/>
            <person name="Toyoda A."/>
            <person name="Oliveira C."/>
            <person name="Osipova E."/>
            <person name="Leigh N.D."/>
            <person name="Simon A."/>
            <person name="Yun M.H."/>
        </authorList>
    </citation>
    <scope>NUCLEOTIDE SEQUENCE</scope>
    <source>
        <strain evidence="2">20211129_DDA</strain>
        <tissue evidence="2">Liver</tissue>
    </source>
</reference>
<protein>
    <submittedName>
        <fullName evidence="2">Uncharacterized protein</fullName>
    </submittedName>
</protein>
<dbReference type="EMBL" id="JANPWB010000009">
    <property type="protein sequence ID" value="KAJ1152626.1"/>
    <property type="molecule type" value="Genomic_DNA"/>
</dbReference>
<dbReference type="Proteomes" id="UP001066276">
    <property type="component" value="Chromosome 5"/>
</dbReference>
<evidence type="ECO:0000256" key="1">
    <source>
        <dbReference type="SAM" id="MobiDB-lite"/>
    </source>
</evidence>
<keyword evidence="3" id="KW-1185">Reference proteome</keyword>
<feature type="region of interest" description="Disordered" evidence="1">
    <location>
        <begin position="27"/>
        <end position="47"/>
    </location>
</feature>
<proteinExistence type="predicted"/>
<evidence type="ECO:0000313" key="3">
    <source>
        <dbReference type="Proteomes" id="UP001066276"/>
    </source>
</evidence>
<feature type="compositionally biased region" description="Polar residues" evidence="1">
    <location>
        <begin position="143"/>
        <end position="153"/>
    </location>
</feature>
<gene>
    <name evidence="2" type="ORF">NDU88_005401</name>
</gene>
<organism evidence="2 3">
    <name type="scientific">Pleurodeles waltl</name>
    <name type="common">Iberian ribbed newt</name>
    <dbReference type="NCBI Taxonomy" id="8319"/>
    <lineage>
        <taxon>Eukaryota</taxon>
        <taxon>Metazoa</taxon>
        <taxon>Chordata</taxon>
        <taxon>Craniata</taxon>
        <taxon>Vertebrata</taxon>
        <taxon>Euteleostomi</taxon>
        <taxon>Amphibia</taxon>
        <taxon>Batrachia</taxon>
        <taxon>Caudata</taxon>
        <taxon>Salamandroidea</taxon>
        <taxon>Salamandridae</taxon>
        <taxon>Pleurodelinae</taxon>
        <taxon>Pleurodeles</taxon>
    </lineage>
</organism>
<evidence type="ECO:0000313" key="2">
    <source>
        <dbReference type="EMBL" id="KAJ1152626.1"/>
    </source>
</evidence>
<feature type="region of interest" description="Disordered" evidence="1">
    <location>
        <begin position="136"/>
        <end position="179"/>
    </location>
</feature>
<feature type="region of interest" description="Disordered" evidence="1">
    <location>
        <begin position="296"/>
        <end position="369"/>
    </location>
</feature>
<sequence>MAAHPRESANHSRSVRAAAAYTAAYSTPLWRQSSRRRSRPSSPSTAASLISLRQQLRSPLRLTPHRCHRGAAADPLSDCGASTPSFRPSCGPKSPLVLGPGQNLLLPLPHFACPPPLPQRGPPLARPRQKLNRLQPDRVSQHGPHSSGLTQPPTLAPAPVHTPGGVGGGRKRRMNGEGGPGAPLARCCLFPLLGGRPGAGAVLRAPPPATVFKEPPTPWGAACLTHRRGHEARQANWRDPTTHVARAAAPLSPKLPHPGCGTDCAPGPNRTPNHLPRLGEASGCLGFLSLSVSQRPVDKGCRGSRAPPEGRHITAGVLRSLGPPQQPRAEKTDTRPGPLRGTPAHCSPPLLLDRRNAARGTGTSWGRPA</sequence>
<name>A0AAV7RJI7_PLEWA</name>